<evidence type="ECO:0000313" key="4">
    <source>
        <dbReference type="Proteomes" id="UP000567293"/>
    </source>
</evidence>
<dbReference type="Proteomes" id="UP000567293">
    <property type="component" value="Unassembled WGS sequence"/>
</dbReference>
<feature type="transmembrane region" description="Helical" evidence="2">
    <location>
        <begin position="147"/>
        <end position="167"/>
    </location>
</feature>
<feature type="transmembrane region" description="Helical" evidence="2">
    <location>
        <begin position="93"/>
        <end position="113"/>
    </location>
</feature>
<evidence type="ECO:0000313" key="3">
    <source>
        <dbReference type="EMBL" id="MBA0088384.1"/>
    </source>
</evidence>
<proteinExistence type="predicted"/>
<feature type="transmembrane region" description="Helical" evidence="2">
    <location>
        <begin position="218"/>
        <end position="239"/>
    </location>
</feature>
<organism evidence="3 4">
    <name type="scientific">Candidatus Acidiferrum panamense</name>
    <dbReference type="NCBI Taxonomy" id="2741543"/>
    <lineage>
        <taxon>Bacteria</taxon>
        <taxon>Pseudomonadati</taxon>
        <taxon>Acidobacteriota</taxon>
        <taxon>Terriglobia</taxon>
        <taxon>Candidatus Acidiferrales</taxon>
        <taxon>Candidatus Acidiferrum</taxon>
    </lineage>
</organism>
<feature type="transmembrane region" description="Helical" evidence="2">
    <location>
        <begin position="179"/>
        <end position="198"/>
    </location>
</feature>
<gene>
    <name evidence="3" type="ORF">HRJ53_25645</name>
</gene>
<keyword evidence="2" id="KW-1133">Transmembrane helix</keyword>
<feature type="transmembrane region" description="Helical" evidence="2">
    <location>
        <begin position="284"/>
        <end position="306"/>
    </location>
</feature>
<protein>
    <submittedName>
        <fullName evidence="3">HupE/UreJ family protein</fullName>
    </submittedName>
</protein>
<comment type="caution">
    <text evidence="3">The sequence shown here is derived from an EMBL/GenBank/DDBJ whole genome shotgun (WGS) entry which is preliminary data.</text>
</comment>
<dbReference type="Pfam" id="PF13795">
    <property type="entry name" value="HupE_UreJ_2"/>
    <property type="match status" value="1"/>
</dbReference>
<reference evidence="3" key="1">
    <citation type="submission" date="2020-06" db="EMBL/GenBank/DDBJ databases">
        <title>Legume-microbial interactions unlock mineral nutrients during tropical forest succession.</title>
        <authorList>
            <person name="Epihov D.Z."/>
        </authorList>
    </citation>
    <scope>NUCLEOTIDE SEQUENCE [LARGE SCALE GENOMIC DNA]</scope>
    <source>
        <strain evidence="3">Pan2503</strain>
    </source>
</reference>
<feature type="transmembrane region" description="Helical" evidence="2">
    <location>
        <begin position="120"/>
        <end position="141"/>
    </location>
</feature>
<sequence length="351" mass="39300">SAIAHLTSPPLSDSTDVFWDQTLLDVLFDTPVQSERSRFSIEPRFARLGLRVITVLRLVLPGGEIRAFEFDGDPGLVRLDPRWHQAALRFVDLGFLHILDGTDHLLFLFCLVIPFRRLRALIPVVTAFTVAHSITLLASAYNLAPDFLWFPPLIETLIAASIVYMALENIVGASSVERRWMIAFGFGLVHGFGFSFALRQSLQFAGTHLLTSLVSFNVGVELGQLLVLILLIPVLQLLFRYAVAERMGTIILSAIVAHTAWHWMADRASVLGQFRWAWPVLDAALLVTVLRWLMFVVILGGILWLFRMASRWWTERTAPAAKESRDRASSPLLARMPATPVDPGLSPERPN</sequence>
<keyword evidence="4" id="KW-1185">Reference proteome</keyword>
<evidence type="ECO:0000256" key="1">
    <source>
        <dbReference type="SAM" id="MobiDB-lite"/>
    </source>
</evidence>
<feature type="transmembrane region" description="Helical" evidence="2">
    <location>
        <begin position="246"/>
        <end position="264"/>
    </location>
</feature>
<feature type="non-terminal residue" evidence="3">
    <location>
        <position position="1"/>
    </location>
</feature>
<evidence type="ECO:0000256" key="2">
    <source>
        <dbReference type="SAM" id="Phobius"/>
    </source>
</evidence>
<name>A0A7V8NVP8_9BACT</name>
<dbReference type="AlphaFoldDB" id="A0A7V8NVP8"/>
<dbReference type="InterPro" id="IPR032809">
    <property type="entry name" value="Put_HupE_UreJ"/>
</dbReference>
<accession>A0A7V8NVP8</accession>
<keyword evidence="2" id="KW-0812">Transmembrane</keyword>
<keyword evidence="2" id="KW-0472">Membrane</keyword>
<feature type="region of interest" description="Disordered" evidence="1">
    <location>
        <begin position="319"/>
        <end position="351"/>
    </location>
</feature>
<dbReference type="EMBL" id="JACDQQ010002472">
    <property type="protein sequence ID" value="MBA0088384.1"/>
    <property type="molecule type" value="Genomic_DNA"/>
</dbReference>